<feature type="compositionally biased region" description="Polar residues" evidence="6">
    <location>
        <begin position="525"/>
        <end position="539"/>
    </location>
</feature>
<dbReference type="Pfam" id="PF00168">
    <property type="entry name" value="C2"/>
    <property type="match status" value="1"/>
</dbReference>
<dbReference type="SMART" id="SM00239">
    <property type="entry name" value="C2"/>
    <property type="match status" value="1"/>
</dbReference>
<dbReference type="Proteomes" id="UP001497444">
    <property type="component" value="Chromosome 13"/>
</dbReference>
<proteinExistence type="predicted"/>
<dbReference type="InterPro" id="IPR035892">
    <property type="entry name" value="C2_domain_sf"/>
</dbReference>
<feature type="domain" description="C2" evidence="8">
    <location>
        <begin position="312"/>
        <end position="429"/>
    </location>
</feature>
<evidence type="ECO:0000259" key="8">
    <source>
        <dbReference type="PROSITE" id="PS50004"/>
    </source>
</evidence>
<name>A0ABP0W309_9BRYO</name>
<dbReference type="InterPro" id="IPR000008">
    <property type="entry name" value="C2_dom"/>
</dbReference>
<evidence type="ECO:0000256" key="5">
    <source>
        <dbReference type="ARBA" id="ARBA00023136"/>
    </source>
</evidence>
<keyword evidence="2" id="KW-0813">Transport</keyword>
<dbReference type="Gene3D" id="2.60.40.150">
    <property type="entry name" value="C2 domain"/>
    <property type="match status" value="1"/>
</dbReference>
<dbReference type="InterPro" id="IPR052847">
    <property type="entry name" value="Ext_Synaptotagmin/KAHRP-like"/>
</dbReference>
<evidence type="ECO:0000256" key="4">
    <source>
        <dbReference type="ARBA" id="ARBA00023121"/>
    </source>
</evidence>
<dbReference type="PANTHER" id="PTHR47042">
    <property type="entry name" value="C2 DOMAIN-CONTAINING PROTEIN-LIKE"/>
    <property type="match status" value="1"/>
</dbReference>
<evidence type="ECO:0000256" key="1">
    <source>
        <dbReference type="ARBA" id="ARBA00004370"/>
    </source>
</evidence>
<keyword evidence="5 7" id="KW-0472">Membrane</keyword>
<feature type="compositionally biased region" description="Polar residues" evidence="6">
    <location>
        <begin position="818"/>
        <end position="831"/>
    </location>
</feature>
<dbReference type="SUPFAM" id="SSF49562">
    <property type="entry name" value="C2 domain (Calcium/lipid-binding domain, CaLB)"/>
    <property type="match status" value="1"/>
</dbReference>
<keyword evidence="7" id="KW-0812">Transmembrane</keyword>
<feature type="compositionally biased region" description="Polar residues" evidence="6">
    <location>
        <begin position="458"/>
        <end position="513"/>
    </location>
</feature>
<feature type="region of interest" description="Disordered" evidence="6">
    <location>
        <begin position="458"/>
        <end position="548"/>
    </location>
</feature>
<reference evidence="10" key="1">
    <citation type="submission" date="2024-02" db="EMBL/GenBank/DDBJ databases">
        <authorList>
            <consortium name="ELIXIR-Norway"/>
            <consortium name="Elixir Norway"/>
        </authorList>
    </citation>
    <scope>NUCLEOTIDE SEQUENCE</scope>
</reference>
<dbReference type="PROSITE" id="PS51847">
    <property type="entry name" value="SMP"/>
    <property type="match status" value="1"/>
</dbReference>
<feature type="transmembrane region" description="Helical" evidence="7">
    <location>
        <begin position="55"/>
        <end position="87"/>
    </location>
</feature>
<accession>A0ABP0W309</accession>
<organism evidence="10 11">
    <name type="scientific">Sphagnum jensenii</name>
    <dbReference type="NCBI Taxonomy" id="128206"/>
    <lineage>
        <taxon>Eukaryota</taxon>
        <taxon>Viridiplantae</taxon>
        <taxon>Streptophyta</taxon>
        <taxon>Embryophyta</taxon>
        <taxon>Bryophyta</taxon>
        <taxon>Sphagnophytina</taxon>
        <taxon>Sphagnopsida</taxon>
        <taxon>Sphagnales</taxon>
        <taxon>Sphagnaceae</taxon>
        <taxon>Sphagnum</taxon>
    </lineage>
</organism>
<comment type="subcellular location">
    <subcellularLocation>
        <location evidence="1">Membrane</location>
    </subcellularLocation>
</comment>
<feature type="region of interest" description="Disordered" evidence="6">
    <location>
        <begin position="817"/>
        <end position="847"/>
    </location>
</feature>
<dbReference type="InterPro" id="IPR031468">
    <property type="entry name" value="SMP_LBD"/>
</dbReference>
<feature type="domain" description="SMP-LTD" evidence="9">
    <location>
        <begin position="114"/>
        <end position="307"/>
    </location>
</feature>
<evidence type="ECO:0000313" key="11">
    <source>
        <dbReference type="Proteomes" id="UP001497444"/>
    </source>
</evidence>
<evidence type="ECO:0000256" key="2">
    <source>
        <dbReference type="ARBA" id="ARBA00022448"/>
    </source>
</evidence>
<feature type="compositionally biased region" description="Basic and acidic residues" evidence="6">
    <location>
        <begin position="593"/>
        <end position="606"/>
    </location>
</feature>
<dbReference type="PRINTS" id="PR00360">
    <property type="entry name" value="C2DOMAIN"/>
</dbReference>
<dbReference type="EMBL" id="OZ020108">
    <property type="protein sequence ID" value="CAK9261169.1"/>
    <property type="molecule type" value="Genomic_DNA"/>
</dbReference>
<protein>
    <recommendedName>
        <fullName evidence="12">C2 domain-containing protein</fullName>
    </recommendedName>
</protein>
<keyword evidence="4" id="KW-0446">Lipid-binding</keyword>
<keyword evidence="11" id="KW-1185">Reference proteome</keyword>
<gene>
    <name evidence="10" type="ORF">CSSPJE1EN1_LOCUS6647</name>
</gene>
<evidence type="ECO:0008006" key="12">
    <source>
        <dbReference type="Google" id="ProtNLM"/>
    </source>
</evidence>
<evidence type="ECO:0000259" key="9">
    <source>
        <dbReference type="PROSITE" id="PS51847"/>
    </source>
</evidence>
<evidence type="ECO:0000313" key="10">
    <source>
        <dbReference type="EMBL" id="CAK9261169.1"/>
    </source>
</evidence>
<sequence>MVQTVPAASSSDADAGDMAATAAAAGRRTSSDDIAGADDGGGDSALLEPMLLFPFILHVGVVLIITWLTSVFSINSLFFLVMGFIYLHWVEKQGREREQRWIRHEERRKAHLGDGETVRWLNRAITSMWPVCLESFSSQQFLMPIAPWFFNSFKPWGVSKVLLQKLHLGNRAPIFTLMRALDQTSDGDHLVIEAAMEFASGDDMSAEMIVALHQWFGGFRTTFYISKLHIEGKVKIAVKFVDGWPVIGRIRFCFAHPPYIQMTASPLYKGGIDVTYFPGADRWLEATLAAALEQSLLEPNMLVVNLEMLANSIAADCVHVDNKSPPIAMVHVKVLDAKNLRIADRNGYSDPYVKVSLGLQGSKKTAVKKKNLNPTWNEEFQFPISSWDLPNILVLHVLDKDLVFFHDSLGSCMVHVSNYRDGEWHEENLDLEMPQHKQKKKGGQLHFAIMVEENITQTFDDNPSVGGVSSQPGTQELYTNGNAESTQSSPASTSMFARSLNTDLPPANNNTPLGDQKQKGKTSHSRSSSAGGLETQTTMMPPESQAREGEVIDIIDVPIGPRGTFTILHPGKLSPRNWPSQNPGHTRRGKGSSQEKVEYEVSEGRRPNKRYHNRRRSAGASQESLPAVEKESEQSVSSMEHSRELELLCPPERNGTVMFILEPNTTPIQSLASDKLPPEMSMHPPTLTPILSNQERADLEDEDDEKTQTVELTPNGTHFTRLHHDEDDVIMDSQNETTPPKHKKGGWWEKAAQRMKHKQKTHLDTTTITTTKKDQVVNSPELIEYSDEFDNGEAANYSSMQLPEEDEPLIHEDEKKIINSTQSRRGSSLRNISEKTLAKLGLGPKKP</sequence>
<feature type="compositionally biased region" description="Basic residues" evidence="6">
    <location>
        <begin position="607"/>
        <end position="617"/>
    </location>
</feature>
<dbReference type="CDD" id="cd00030">
    <property type="entry name" value="C2"/>
    <property type="match status" value="1"/>
</dbReference>
<keyword evidence="7" id="KW-1133">Transmembrane helix</keyword>
<dbReference type="PANTHER" id="PTHR47042:SF4">
    <property type="entry name" value="OS02G0313700 PROTEIN"/>
    <property type="match status" value="1"/>
</dbReference>
<evidence type="ECO:0000256" key="7">
    <source>
        <dbReference type="SAM" id="Phobius"/>
    </source>
</evidence>
<dbReference type="PROSITE" id="PS50004">
    <property type="entry name" value="C2"/>
    <property type="match status" value="1"/>
</dbReference>
<feature type="region of interest" description="Disordered" evidence="6">
    <location>
        <begin position="566"/>
        <end position="640"/>
    </location>
</feature>
<evidence type="ECO:0000256" key="3">
    <source>
        <dbReference type="ARBA" id="ARBA00023055"/>
    </source>
</evidence>
<dbReference type="CDD" id="cd21669">
    <property type="entry name" value="SMP_SF"/>
    <property type="match status" value="1"/>
</dbReference>
<evidence type="ECO:0000256" key="6">
    <source>
        <dbReference type="SAM" id="MobiDB-lite"/>
    </source>
</evidence>
<keyword evidence="3" id="KW-0445">Lipid transport</keyword>